<organism evidence="1 2">
    <name type="scientific">Gracilibacillus xinjiangensis</name>
    <dbReference type="NCBI Taxonomy" id="1193282"/>
    <lineage>
        <taxon>Bacteria</taxon>
        <taxon>Bacillati</taxon>
        <taxon>Bacillota</taxon>
        <taxon>Bacilli</taxon>
        <taxon>Bacillales</taxon>
        <taxon>Bacillaceae</taxon>
        <taxon>Gracilibacillus</taxon>
    </lineage>
</organism>
<proteinExistence type="predicted"/>
<sequence length="42" mass="5163">MNEKNKRNDNLSISEWKKNKNERQDEFVIKISRMLNEVIKKN</sequence>
<gene>
    <name evidence="1" type="ORF">ACFOY7_04725</name>
</gene>
<comment type="caution">
    <text evidence="1">The sequence shown here is derived from an EMBL/GenBank/DDBJ whole genome shotgun (WGS) entry which is preliminary data.</text>
</comment>
<evidence type="ECO:0000313" key="1">
    <source>
        <dbReference type="EMBL" id="MFC4402368.1"/>
    </source>
</evidence>
<dbReference type="RefSeq" id="WP_390249903.1">
    <property type="nucleotide sequence ID" value="NZ_JBHSDT010000004.1"/>
</dbReference>
<keyword evidence="2" id="KW-1185">Reference proteome</keyword>
<accession>A0ABV8WTV5</accession>
<dbReference type="EMBL" id="JBHSDT010000004">
    <property type="protein sequence ID" value="MFC4402368.1"/>
    <property type="molecule type" value="Genomic_DNA"/>
</dbReference>
<protein>
    <recommendedName>
        <fullName evidence="3">Transcriptional regulator</fullName>
    </recommendedName>
</protein>
<evidence type="ECO:0008006" key="3">
    <source>
        <dbReference type="Google" id="ProtNLM"/>
    </source>
</evidence>
<name>A0ABV8WTV5_9BACI</name>
<dbReference type="Proteomes" id="UP001595882">
    <property type="component" value="Unassembled WGS sequence"/>
</dbReference>
<evidence type="ECO:0000313" key="2">
    <source>
        <dbReference type="Proteomes" id="UP001595882"/>
    </source>
</evidence>
<reference evidence="2" key="1">
    <citation type="journal article" date="2019" name="Int. J. Syst. Evol. Microbiol.">
        <title>The Global Catalogue of Microorganisms (GCM) 10K type strain sequencing project: providing services to taxonomists for standard genome sequencing and annotation.</title>
        <authorList>
            <consortium name="The Broad Institute Genomics Platform"/>
            <consortium name="The Broad Institute Genome Sequencing Center for Infectious Disease"/>
            <person name="Wu L."/>
            <person name="Ma J."/>
        </authorList>
    </citation>
    <scope>NUCLEOTIDE SEQUENCE [LARGE SCALE GENOMIC DNA]</scope>
    <source>
        <strain evidence="2">CCUG 37865</strain>
    </source>
</reference>